<dbReference type="InterPro" id="IPR027417">
    <property type="entry name" value="P-loop_NTPase"/>
</dbReference>
<comment type="caution">
    <text evidence="6">The sequence shown here is derived from an EMBL/GenBank/DDBJ whole genome shotgun (WGS) entry which is preliminary data.</text>
</comment>
<dbReference type="SMART" id="SM00382">
    <property type="entry name" value="AAA"/>
    <property type="match status" value="1"/>
</dbReference>
<evidence type="ECO:0000256" key="3">
    <source>
        <dbReference type="ARBA" id="ARBA00022741"/>
    </source>
</evidence>
<keyword evidence="4 6" id="KW-0067">ATP-binding</keyword>
<dbReference type="PROSITE" id="PS50893">
    <property type="entry name" value="ABC_TRANSPORTER_2"/>
    <property type="match status" value="1"/>
</dbReference>
<feature type="domain" description="ABC transporter" evidence="5">
    <location>
        <begin position="35"/>
        <end position="265"/>
    </location>
</feature>
<dbReference type="AlphaFoldDB" id="A0A939HC35"/>
<dbReference type="InterPro" id="IPR003439">
    <property type="entry name" value="ABC_transporter-like_ATP-bd"/>
</dbReference>
<keyword evidence="7" id="KW-1185">Reference proteome</keyword>
<protein>
    <submittedName>
        <fullName evidence="6">ABC transporter ATP-binding protein</fullName>
    </submittedName>
</protein>
<dbReference type="CDD" id="cd03230">
    <property type="entry name" value="ABC_DR_subfamily_A"/>
    <property type="match status" value="1"/>
</dbReference>
<evidence type="ECO:0000259" key="5">
    <source>
        <dbReference type="PROSITE" id="PS50893"/>
    </source>
</evidence>
<keyword evidence="2" id="KW-0813">Transport</keyword>
<gene>
    <name evidence="6" type="ORF">J1902_09250</name>
</gene>
<keyword evidence="3" id="KW-0547">Nucleotide-binding</keyword>
<dbReference type="Pfam" id="PF00005">
    <property type="entry name" value="ABC_tran"/>
    <property type="match status" value="1"/>
</dbReference>
<evidence type="ECO:0000256" key="1">
    <source>
        <dbReference type="ARBA" id="ARBA00005417"/>
    </source>
</evidence>
<dbReference type="SUPFAM" id="SSF52540">
    <property type="entry name" value="P-loop containing nucleoside triphosphate hydrolases"/>
    <property type="match status" value="1"/>
</dbReference>
<dbReference type="PANTHER" id="PTHR43335">
    <property type="entry name" value="ABC TRANSPORTER, ATP-BINDING PROTEIN"/>
    <property type="match status" value="1"/>
</dbReference>
<dbReference type="Proteomes" id="UP000664164">
    <property type="component" value="Unassembled WGS sequence"/>
</dbReference>
<evidence type="ECO:0000313" key="6">
    <source>
        <dbReference type="EMBL" id="MBO1268157.1"/>
    </source>
</evidence>
<comment type="similarity">
    <text evidence="1">Belongs to the ABC transporter superfamily.</text>
</comment>
<organism evidence="6 7">
    <name type="scientific">Arthrobacter cavernae</name>
    <dbReference type="NCBI Taxonomy" id="2817681"/>
    <lineage>
        <taxon>Bacteria</taxon>
        <taxon>Bacillati</taxon>
        <taxon>Actinomycetota</taxon>
        <taxon>Actinomycetes</taxon>
        <taxon>Micrococcales</taxon>
        <taxon>Micrococcaceae</taxon>
        <taxon>Arthrobacter</taxon>
    </lineage>
</organism>
<dbReference type="InterPro" id="IPR003593">
    <property type="entry name" value="AAA+_ATPase"/>
</dbReference>
<dbReference type="PANTHER" id="PTHR43335:SF3">
    <property type="entry name" value="ABC TRANSPORTER"/>
    <property type="match status" value="1"/>
</dbReference>
<dbReference type="EMBL" id="JAFNLL010000017">
    <property type="protein sequence ID" value="MBO1268157.1"/>
    <property type="molecule type" value="Genomic_DNA"/>
</dbReference>
<evidence type="ECO:0000256" key="2">
    <source>
        <dbReference type="ARBA" id="ARBA00022448"/>
    </source>
</evidence>
<accession>A0A939HC35</accession>
<sequence>MPGSDPAPGARAEGAAAPYDAVPYDAVPGGAARGVTAQRVSRRFGSVQAVEYMDFHAPAGKVTALIGPNGAGKTTLLLMLASLLRPDAGTIRIDGFDPVREHAAVRRKVGWMPDTLGVWDSLSAREILTQMARFYRLPAEGRGQRVSRLLHAVRLDALADQPARALSRGQQQRLSLARALIHDPSVLLLDEPASGLDPGSRVELRNLLRQLAASGKAVVVSSHVLSELDEIADGAVFVNQGRTVKQQTLEEAAQEGRRYSVTALDGAALSARLHEFGLVFRAEGGRRPSVSLVLMDDDDAASLLKRLVESGVGVVSFAPTTGALEETYMTLDAER</sequence>
<reference evidence="6" key="1">
    <citation type="submission" date="2021-03" db="EMBL/GenBank/DDBJ databases">
        <title>A new species, PO-11, isolated from a karst cave deposit.</title>
        <authorList>
            <person name="Zhaoxiaoyong W."/>
        </authorList>
    </citation>
    <scope>NUCLEOTIDE SEQUENCE</scope>
    <source>
        <strain evidence="6">PO-11</strain>
    </source>
</reference>
<dbReference type="GO" id="GO:0005524">
    <property type="term" value="F:ATP binding"/>
    <property type="evidence" value="ECO:0007669"/>
    <property type="project" value="UniProtKB-KW"/>
</dbReference>
<dbReference type="GO" id="GO:0016887">
    <property type="term" value="F:ATP hydrolysis activity"/>
    <property type="evidence" value="ECO:0007669"/>
    <property type="project" value="InterPro"/>
</dbReference>
<evidence type="ECO:0000256" key="4">
    <source>
        <dbReference type="ARBA" id="ARBA00022840"/>
    </source>
</evidence>
<proteinExistence type="inferred from homology"/>
<name>A0A939HC35_9MICC</name>
<evidence type="ECO:0000313" key="7">
    <source>
        <dbReference type="Proteomes" id="UP000664164"/>
    </source>
</evidence>
<dbReference type="Gene3D" id="3.40.50.300">
    <property type="entry name" value="P-loop containing nucleotide triphosphate hydrolases"/>
    <property type="match status" value="1"/>
</dbReference>